<feature type="compositionally biased region" description="Low complexity" evidence="3">
    <location>
        <begin position="593"/>
        <end position="615"/>
    </location>
</feature>
<feature type="region of interest" description="Disordered" evidence="3">
    <location>
        <begin position="808"/>
        <end position="877"/>
    </location>
</feature>
<feature type="region of interest" description="Disordered" evidence="3">
    <location>
        <begin position="932"/>
        <end position="952"/>
    </location>
</feature>
<keyword evidence="1" id="KW-0880">Kelch repeat</keyword>
<dbReference type="PANTHER" id="PTHR46093:SF18">
    <property type="entry name" value="FIBRONECTIN TYPE-III DOMAIN-CONTAINING PROTEIN"/>
    <property type="match status" value="1"/>
</dbReference>
<evidence type="ECO:0000256" key="2">
    <source>
        <dbReference type="ARBA" id="ARBA00022737"/>
    </source>
</evidence>
<feature type="compositionally biased region" description="Polar residues" evidence="3">
    <location>
        <begin position="854"/>
        <end position="871"/>
    </location>
</feature>
<keyword evidence="6" id="KW-1185">Reference proteome</keyword>
<feature type="region of interest" description="Disordered" evidence="3">
    <location>
        <begin position="732"/>
        <end position="765"/>
    </location>
</feature>
<feature type="non-terminal residue" evidence="5">
    <location>
        <position position="1"/>
    </location>
</feature>
<feature type="compositionally biased region" description="Basic and acidic residues" evidence="3">
    <location>
        <begin position="816"/>
        <end position="832"/>
    </location>
</feature>
<reference evidence="5" key="1">
    <citation type="submission" date="2021-06" db="EMBL/GenBank/DDBJ databases">
        <authorList>
            <person name="Kallberg Y."/>
            <person name="Tangrot J."/>
            <person name="Rosling A."/>
        </authorList>
    </citation>
    <scope>NUCLEOTIDE SEQUENCE</scope>
    <source>
        <strain evidence="5">MT106</strain>
    </source>
</reference>
<dbReference type="Proteomes" id="UP000789831">
    <property type="component" value="Unassembled WGS sequence"/>
</dbReference>
<feature type="transmembrane region" description="Helical" evidence="4">
    <location>
        <begin position="623"/>
        <end position="646"/>
    </location>
</feature>
<feature type="region of interest" description="Disordered" evidence="3">
    <location>
        <begin position="674"/>
        <end position="696"/>
    </location>
</feature>
<dbReference type="AlphaFoldDB" id="A0A9N9GP04"/>
<dbReference type="EMBL" id="CAJVPL010002778">
    <property type="protein sequence ID" value="CAG8619515.1"/>
    <property type="molecule type" value="Genomic_DNA"/>
</dbReference>
<evidence type="ECO:0000256" key="1">
    <source>
        <dbReference type="ARBA" id="ARBA00022441"/>
    </source>
</evidence>
<dbReference type="InterPro" id="IPR015915">
    <property type="entry name" value="Kelch-typ_b-propeller"/>
</dbReference>
<comment type="caution">
    <text evidence="5">The sequence shown here is derived from an EMBL/GenBank/DDBJ whole genome shotgun (WGS) entry which is preliminary data.</text>
</comment>
<protein>
    <submittedName>
        <fullName evidence="5">10381_t:CDS:1</fullName>
    </submittedName>
</protein>
<keyword evidence="2" id="KW-0677">Repeat</keyword>
<dbReference type="SUPFAM" id="SSF117281">
    <property type="entry name" value="Kelch motif"/>
    <property type="match status" value="1"/>
</dbReference>
<proteinExistence type="predicted"/>
<dbReference type="OrthoDB" id="2162928at2759"/>
<feature type="compositionally biased region" description="Basic and acidic residues" evidence="3">
    <location>
        <begin position="742"/>
        <end position="752"/>
    </location>
</feature>
<keyword evidence="4" id="KW-0472">Membrane</keyword>
<evidence type="ECO:0000256" key="4">
    <source>
        <dbReference type="SAM" id="Phobius"/>
    </source>
</evidence>
<feature type="non-terminal residue" evidence="5">
    <location>
        <position position="952"/>
    </location>
</feature>
<dbReference type="PANTHER" id="PTHR46093">
    <property type="entry name" value="ACYL-COA-BINDING DOMAIN-CONTAINING PROTEIN 5"/>
    <property type="match status" value="1"/>
</dbReference>
<sequence>RLKILQSHFTLYIPKKRKGDAELLINTTLFRLQKSVLYIVSQVFDDLLTKASLAENRQEFEMLIEQEKSSHAERGIPRIELSDENPQDFEANLPSRICSIYRAYFTPCRQILNYENYRILGVQRILELRELVRHFVIPDLMSIFNRRTDQKFIQNTFLVLDQLKCIGMDASQEFLTDLELLWNLNVRREIRNKIGIFFQWIGFRLNNKRGNAIFGIFILQANMNASTIPPGRYGHCSFTWKNNFYVFGGWDNFTDSNGVNRNPFFYYTTLPITNTNKITWINLSTVDATSVGSAACVVTQSDYLLVLGGILTLKSNDNKVSTQVFDLNKGVWIDWSKLLNAYPGYGVGPKATLISKNFVAVYAGNTGVNEDGKKLPLQFIYFLNMTSLPWTWSTVTKKEDLDAPISRIVITVKGSVWMLGGYFPNSDAANFTNTPTNSNRIYISNRRYQWISPNDSPLPYSVRDGATGIRDNMLYLISYSGNAENPVNIIPLNMQTMKFQSNISFSDGGMKGRTGASFAQFSGSDAVLTYGGCSLSNVVINCGTPFDTIQIFNMTLKSWTTEHNIVTNIPSNNFKLPPINGLDLNAENDESDSNNGDSNKNQNNTQNSGNNNSDTGKSESRTYIWITVFISCIVTGLFCAMVIFLITRYCRRQSAILTKFEITRNRHIEIAVSKDEAESPARQRSNSEHSSLVVETVDRSRSVSDIDININNDDGINTDNLTSRQRQWIRSVLSIPRTSNSHSRDNNERQSKEQPLSTSKRVNIPSITIDHKSKRDDNWERELITDKNQLIVKLIESSVVITSLALPRKNSKHSYQRQETKEDQAMLDKTNHSNDGFRTVPLKRTTSKTAEPETAQQEARNNGNDHVSNVPSVKGKQPQLNCSIPLGNRHILVDTPPATLSTNAPRKLTVGRTQAMEMRDNKPTTTTEIKPMAMTAKIPTTPSQKKYQRPIA</sequence>
<name>A0A9N9GP04_9GLOM</name>
<keyword evidence="4" id="KW-1133">Transmembrane helix</keyword>
<feature type="compositionally biased region" description="Basic and acidic residues" evidence="3">
    <location>
        <begin position="674"/>
        <end position="687"/>
    </location>
</feature>
<gene>
    <name evidence="5" type="ORF">AGERDE_LOCUS9992</name>
</gene>
<evidence type="ECO:0000313" key="5">
    <source>
        <dbReference type="EMBL" id="CAG8619515.1"/>
    </source>
</evidence>
<keyword evidence="4" id="KW-0812">Transmembrane</keyword>
<organism evidence="5 6">
    <name type="scientific">Ambispora gerdemannii</name>
    <dbReference type="NCBI Taxonomy" id="144530"/>
    <lineage>
        <taxon>Eukaryota</taxon>
        <taxon>Fungi</taxon>
        <taxon>Fungi incertae sedis</taxon>
        <taxon>Mucoromycota</taxon>
        <taxon>Glomeromycotina</taxon>
        <taxon>Glomeromycetes</taxon>
        <taxon>Archaeosporales</taxon>
        <taxon>Ambisporaceae</taxon>
        <taxon>Ambispora</taxon>
    </lineage>
</organism>
<evidence type="ECO:0000256" key="3">
    <source>
        <dbReference type="SAM" id="MobiDB-lite"/>
    </source>
</evidence>
<evidence type="ECO:0000313" key="6">
    <source>
        <dbReference type="Proteomes" id="UP000789831"/>
    </source>
</evidence>
<feature type="region of interest" description="Disordered" evidence="3">
    <location>
        <begin position="585"/>
        <end position="617"/>
    </location>
</feature>
<dbReference type="Gene3D" id="2.120.10.80">
    <property type="entry name" value="Kelch-type beta propeller"/>
    <property type="match status" value="1"/>
</dbReference>
<accession>A0A9N9GP04</accession>